<dbReference type="KEGG" id="cvr:CHLNCDRAFT_15571"/>
<protein>
    <recommendedName>
        <fullName evidence="3">Pre-mRNA-splicing factor 18</fullName>
    </recommendedName>
</protein>
<dbReference type="eggNOG" id="KOG2808">
    <property type="taxonomic scope" value="Eukaryota"/>
</dbReference>
<evidence type="ECO:0000256" key="7">
    <source>
        <dbReference type="ARBA" id="ARBA00023242"/>
    </source>
</evidence>
<dbReference type="RefSeq" id="XP_005846794.1">
    <property type="nucleotide sequence ID" value="XM_005846732.1"/>
</dbReference>
<proteinExistence type="inferred from homology"/>
<evidence type="ECO:0000256" key="2">
    <source>
        <dbReference type="ARBA" id="ARBA00008137"/>
    </source>
</evidence>
<evidence type="ECO:0000256" key="3">
    <source>
        <dbReference type="ARBA" id="ARBA00018242"/>
    </source>
</evidence>
<reference evidence="9 10" key="1">
    <citation type="journal article" date="2010" name="Plant Cell">
        <title>The Chlorella variabilis NC64A genome reveals adaptation to photosymbiosis, coevolution with viruses, and cryptic sex.</title>
        <authorList>
            <person name="Blanc G."/>
            <person name="Duncan G."/>
            <person name="Agarkova I."/>
            <person name="Borodovsky M."/>
            <person name="Gurnon J."/>
            <person name="Kuo A."/>
            <person name="Lindquist E."/>
            <person name="Lucas S."/>
            <person name="Pangilinan J."/>
            <person name="Polle J."/>
            <person name="Salamov A."/>
            <person name="Terry A."/>
            <person name="Yamada T."/>
            <person name="Dunigan D.D."/>
            <person name="Grigoriev I.V."/>
            <person name="Claverie J.M."/>
            <person name="Van Etten J.L."/>
        </authorList>
    </citation>
    <scope>NUCLEOTIDE SEQUENCE [LARGE SCALE GENOMIC DNA]</scope>
    <source>
        <strain evidence="9 10">NC64A</strain>
    </source>
</reference>
<dbReference type="GO" id="GO:0046540">
    <property type="term" value="C:U4/U6 x U5 tri-snRNP complex"/>
    <property type="evidence" value="ECO:0007669"/>
    <property type="project" value="TreeGrafter"/>
</dbReference>
<evidence type="ECO:0000256" key="4">
    <source>
        <dbReference type="ARBA" id="ARBA00022664"/>
    </source>
</evidence>
<feature type="domain" description="Prp18" evidence="8">
    <location>
        <begin position="1"/>
        <end position="66"/>
    </location>
</feature>
<evidence type="ECO:0000256" key="5">
    <source>
        <dbReference type="ARBA" id="ARBA00022728"/>
    </source>
</evidence>
<dbReference type="Pfam" id="PF02840">
    <property type="entry name" value="Prp18"/>
    <property type="match status" value="1"/>
</dbReference>
<keyword evidence="6" id="KW-0508">mRNA splicing</keyword>
<evidence type="ECO:0000313" key="10">
    <source>
        <dbReference type="Proteomes" id="UP000008141"/>
    </source>
</evidence>
<keyword evidence="4" id="KW-0507">mRNA processing</keyword>
<evidence type="ECO:0000256" key="1">
    <source>
        <dbReference type="ARBA" id="ARBA00004123"/>
    </source>
</evidence>
<dbReference type="InterPro" id="IPR004098">
    <property type="entry name" value="Prp18"/>
</dbReference>
<dbReference type="EMBL" id="GL433847">
    <property type="protein sequence ID" value="EFN54692.1"/>
    <property type="molecule type" value="Genomic_DNA"/>
</dbReference>
<gene>
    <name evidence="9" type="ORF">CHLNCDRAFT_15571</name>
</gene>
<dbReference type="GeneID" id="17354162"/>
<dbReference type="AlphaFoldDB" id="E1ZHZ4"/>
<dbReference type="OrthoDB" id="10261918at2759"/>
<accession>E1ZHZ4</accession>
<dbReference type="InterPro" id="IPR039979">
    <property type="entry name" value="PRPF18"/>
</dbReference>
<comment type="similarity">
    <text evidence="2">Belongs to the PRP18 family.</text>
</comment>
<comment type="subcellular location">
    <subcellularLocation>
        <location evidence="1">Nucleus</location>
    </subcellularLocation>
</comment>
<dbReference type="SUPFAM" id="SSF47938">
    <property type="entry name" value="Functional domain of the splicing factor Prp18"/>
    <property type="match status" value="1"/>
</dbReference>
<dbReference type="PANTHER" id="PTHR13007:SF19">
    <property type="entry name" value="PRE-MRNA-SPLICING FACTOR 18"/>
    <property type="match status" value="1"/>
</dbReference>
<dbReference type="GO" id="GO:0000350">
    <property type="term" value="P:generation of catalytic spliceosome for second transesterification step"/>
    <property type="evidence" value="ECO:0007669"/>
    <property type="project" value="TreeGrafter"/>
</dbReference>
<dbReference type="STRING" id="554065.E1ZHZ4"/>
<feature type="non-terminal residue" evidence="9">
    <location>
        <position position="1"/>
    </location>
</feature>
<dbReference type="Proteomes" id="UP000008141">
    <property type="component" value="Unassembled WGS sequence"/>
</dbReference>
<name>E1ZHZ4_CHLVA</name>
<keyword evidence="5" id="KW-0747">Spliceosome</keyword>
<sequence>YMGVSIGNAAWPIGVTQVGLHERSAREKIRLGYSSAVAHIMNDEATRKFIQALKRLMTFCQRRYPTDPSRCVDFD</sequence>
<evidence type="ECO:0000259" key="8">
    <source>
        <dbReference type="Pfam" id="PF02840"/>
    </source>
</evidence>
<dbReference type="InParanoid" id="E1ZHZ4"/>
<organism evidence="10">
    <name type="scientific">Chlorella variabilis</name>
    <name type="common">Green alga</name>
    <dbReference type="NCBI Taxonomy" id="554065"/>
    <lineage>
        <taxon>Eukaryota</taxon>
        <taxon>Viridiplantae</taxon>
        <taxon>Chlorophyta</taxon>
        <taxon>core chlorophytes</taxon>
        <taxon>Trebouxiophyceae</taxon>
        <taxon>Chlorellales</taxon>
        <taxon>Chlorellaceae</taxon>
        <taxon>Chlorella clade</taxon>
        <taxon>Chlorella</taxon>
    </lineage>
</organism>
<evidence type="ECO:0000313" key="9">
    <source>
        <dbReference type="EMBL" id="EFN54692.1"/>
    </source>
</evidence>
<keyword evidence="7" id="KW-0539">Nucleus</keyword>
<dbReference type="GO" id="GO:0005682">
    <property type="term" value="C:U5 snRNP"/>
    <property type="evidence" value="ECO:0007669"/>
    <property type="project" value="TreeGrafter"/>
</dbReference>
<keyword evidence="10" id="KW-1185">Reference proteome</keyword>
<dbReference type="Gene3D" id="1.20.940.10">
    <property type="entry name" value="Functional domain of the splicing factor Prp18"/>
    <property type="match status" value="1"/>
</dbReference>
<evidence type="ECO:0000256" key="6">
    <source>
        <dbReference type="ARBA" id="ARBA00023187"/>
    </source>
</evidence>
<dbReference type="GO" id="GO:0071021">
    <property type="term" value="C:U2-type post-spliceosomal complex"/>
    <property type="evidence" value="ECO:0007669"/>
    <property type="project" value="TreeGrafter"/>
</dbReference>
<dbReference type="PANTHER" id="PTHR13007">
    <property type="entry name" value="PRE-MRNA SPLICING FACTOR-RELATED"/>
    <property type="match status" value="1"/>
</dbReference>
<feature type="non-terminal residue" evidence="9">
    <location>
        <position position="75"/>
    </location>
</feature>